<dbReference type="Gene3D" id="3.40.50.1820">
    <property type="entry name" value="alpha/beta hydrolase"/>
    <property type="match status" value="1"/>
</dbReference>
<dbReference type="InterPro" id="IPR050300">
    <property type="entry name" value="GDXG_lipolytic_enzyme"/>
</dbReference>
<sequence length="364" mass="41066">MGEDSMFKLKKVALVLLAVQLCLGMTGVVKSQALGLPSSKTADYDKRIVIWDKPVGYSKKTKIEDMKLDRASIRPSLSFSSGIVGEKFKDVEEALDTFTYHSEIKPGYESERYDDKPYLIPYRVSNSDKAVIIIPGGGFVFKTIDGSQAEGKEVAKSLQMRGINAFVLHYRSNPYKYPIPQLDVQRSIRYLRHNAHKYGLDKNKISLLGFSAGGCLVGQHINIVAGKDLFPKDYTRDDVDREKDHIKTAAMIYPCLTYQYNVPMLFASFDAQSLRDDKKREAILKMLDLPKNIGSKSVSQFISYGTKDKIVNPKGTQRYIASLVKKGGSVNVVVAEGKKHGYKQDEYMYEYIGWLTSKLRKLNH</sequence>
<name>A0A135YUH6_9FIRM</name>
<protein>
    <recommendedName>
        <fullName evidence="2">BD-FAE-like domain-containing protein</fullName>
    </recommendedName>
</protein>
<evidence type="ECO:0000259" key="2">
    <source>
        <dbReference type="Pfam" id="PF20434"/>
    </source>
</evidence>
<dbReference type="SUPFAM" id="SSF53474">
    <property type="entry name" value="alpha/beta-Hydrolases"/>
    <property type="match status" value="1"/>
</dbReference>
<dbReference type="eggNOG" id="COG0657">
    <property type="taxonomic scope" value="Bacteria"/>
</dbReference>
<dbReference type="GO" id="GO:0016787">
    <property type="term" value="F:hydrolase activity"/>
    <property type="evidence" value="ECO:0007669"/>
    <property type="project" value="UniProtKB-KW"/>
</dbReference>
<dbReference type="PATRIC" id="fig|1261.3.peg.61"/>
<dbReference type="PANTHER" id="PTHR48081">
    <property type="entry name" value="AB HYDROLASE SUPERFAMILY PROTEIN C4A8.06C"/>
    <property type="match status" value="1"/>
</dbReference>
<feature type="domain" description="BD-FAE-like" evidence="2">
    <location>
        <begin position="122"/>
        <end position="314"/>
    </location>
</feature>
<evidence type="ECO:0000313" key="3">
    <source>
        <dbReference type="EMBL" id="KXI13056.1"/>
    </source>
</evidence>
<dbReference type="AlphaFoldDB" id="A0A135YUH6"/>
<dbReference type="InterPro" id="IPR049492">
    <property type="entry name" value="BD-FAE-like_dom"/>
</dbReference>
<accession>A0A135YUH6</accession>
<evidence type="ECO:0000313" key="4">
    <source>
        <dbReference type="Proteomes" id="UP000070326"/>
    </source>
</evidence>
<gene>
    <name evidence="3" type="ORF">HMPREF3195_00949</name>
</gene>
<dbReference type="PANTHER" id="PTHR48081:SF6">
    <property type="entry name" value="PEPTIDASE S9 PROLYL OLIGOPEPTIDASE CATALYTIC DOMAIN-CONTAINING PROTEIN"/>
    <property type="match status" value="1"/>
</dbReference>
<proteinExistence type="predicted"/>
<reference evidence="3 4" key="1">
    <citation type="submission" date="2016-02" db="EMBL/GenBank/DDBJ databases">
        <authorList>
            <person name="Wen L."/>
            <person name="He K."/>
            <person name="Yang H."/>
        </authorList>
    </citation>
    <scope>NUCLEOTIDE SEQUENCE [LARGE SCALE GENOMIC DNA]</scope>
    <source>
        <strain evidence="3 4">MJR8628A</strain>
    </source>
</reference>
<dbReference type="InterPro" id="IPR029058">
    <property type="entry name" value="AB_hydrolase_fold"/>
</dbReference>
<comment type="caution">
    <text evidence="3">The sequence shown here is derived from an EMBL/GenBank/DDBJ whole genome shotgun (WGS) entry which is preliminary data.</text>
</comment>
<evidence type="ECO:0000256" key="1">
    <source>
        <dbReference type="ARBA" id="ARBA00022801"/>
    </source>
</evidence>
<organism evidence="3 4">
    <name type="scientific">Peptostreptococcus anaerobius</name>
    <dbReference type="NCBI Taxonomy" id="1261"/>
    <lineage>
        <taxon>Bacteria</taxon>
        <taxon>Bacillati</taxon>
        <taxon>Bacillota</taxon>
        <taxon>Clostridia</taxon>
        <taxon>Peptostreptococcales</taxon>
        <taxon>Peptostreptococcaceae</taxon>
        <taxon>Peptostreptococcus</taxon>
    </lineage>
</organism>
<dbReference type="Pfam" id="PF20434">
    <property type="entry name" value="BD-FAE"/>
    <property type="match status" value="1"/>
</dbReference>
<dbReference type="STRING" id="1261.HMPREF3195_00949"/>
<keyword evidence="1" id="KW-0378">Hydrolase</keyword>
<dbReference type="EMBL" id="LSQZ01000035">
    <property type="protein sequence ID" value="KXI13056.1"/>
    <property type="molecule type" value="Genomic_DNA"/>
</dbReference>
<dbReference type="Proteomes" id="UP000070326">
    <property type="component" value="Unassembled WGS sequence"/>
</dbReference>